<feature type="compositionally biased region" description="Low complexity" evidence="1">
    <location>
        <begin position="115"/>
        <end position="129"/>
    </location>
</feature>
<feature type="region of interest" description="Disordered" evidence="1">
    <location>
        <begin position="111"/>
        <end position="172"/>
    </location>
</feature>
<evidence type="ECO:0000256" key="1">
    <source>
        <dbReference type="SAM" id="MobiDB-lite"/>
    </source>
</evidence>
<organism evidence="2 3">
    <name type="scientific">Staphylococcus marylandisciuri</name>
    <dbReference type="NCBI Taxonomy" id="2981529"/>
    <lineage>
        <taxon>Bacteria</taxon>
        <taxon>Bacillati</taxon>
        <taxon>Bacillota</taxon>
        <taxon>Bacilli</taxon>
        <taxon>Bacillales</taxon>
        <taxon>Staphylococcaceae</taxon>
        <taxon>Staphylococcus</taxon>
    </lineage>
</organism>
<name>A0ABT2QN25_9STAP</name>
<evidence type="ECO:0000313" key="2">
    <source>
        <dbReference type="EMBL" id="MCU5745382.1"/>
    </source>
</evidence>
<proteinExistence type="predicted"/>
<evidence type="ECO:0000313" key="3">
    <source>
        <dbReference type="Proteomes" id="UP001209553"/>
    </source>
</evidence>
<gene>
    <name evidence="2" type="ORF">N9R04_01435</name>
</gene>
<reference evidence="2 3" key="1">
    <citation type="journal article" date="2023" name="Int. J. Syst. Evol. Microbiol.">
        <title>Streptococcus sciuri sp. nov., Staphylococcus marylandisciuri sp. nov. and Staphylococcus americanisciuri sp. nov., isolated from faeces of eastern grey squirrel (Sciurus carolinensis).</title>
        <authorList>
            <person name="Volokhov D.V."/>
            <person name="Zagorodnyaya T.A."/>
            <person name="Furtak V.A."/>
            <person name="Nattanmai G."/>
            <person name="Randall L."/>
            <person name="Jose S."/>
            <person name="Gao Y."/>
            <person name="Eisenberg T."/>
            <person name="Delmonte P."/>
            <person name="Blom J."/>
            <person name="Mitchell K.K."/>
        </authorList>
    </citation>
    <scope>NUCLEOTIDE SEQUENCE [LARGE SCALE GENOMIC DNA]</scope>
    <source>
        <strain evidence="2 3">SQ8-PEA</strain>
    </source>
</reference>
<comment type="caution">
    <text evidence="2">The sequence shown here is derived from an EMBL/GenBank/DDBJ whole genome shotgun (WGS) entry which is preliminary data.</text>
</comment>
<dbReference type="Proteomes" id="UP001209553">
    <property type="component" value="Unassembled WGS sequence"/>
</dbReference>
<dbReference type="EMBL" id="JAOPKZ010000002">
    <property type="protein sequence ID" value="MCU5745382.1"/>
    <property type="molecule type" value="Genomic_DNA"/>
</dbReference>
<keyword evidence="3" id="KW-1185">Reference proteome</keyword>
<accession>A0ABT2QN25</accession>
<sequence>MKKTILASSLTVALGVAGYSLVDGHSEAHASELNIDKAHLADLALNHPEQLNAAPIQEGAYDYHFSYNGYTFNFTSNGSTWSWSYEAASQSSFSNQVASSNYAVPSSNETTQAYTASNTQSNVQTQQSNHTHVKAVSAPTTSNYSSNSGASHSYHGYSTAQTSSSSASTGGSVKSQFLANGGTEAAWNAIVLPESGGNPNAVNPVGGYRGLGQTKESWGQGSVASQTKGLVNYANSRYGSLNNAIAFRQSHGWW</sequence>
<protein>
    <submittedName>
        <fullName evidence="2">Transglycosylase</fullName>
    </submittedName>
</protein>
<feature type="compositionally biased region" description="Low complexity" evidence="1">
    <location>
        <begin position="140"/>
        <end position="172"/>
    </location>
</feature>
<dbReference type="RefSeq" id="WP_262854022.1">
    <property type="nucleotide sequence ID" value="NZ_JAOPKZ010000002.1"/>
</dbReference>